<keyword evidence="4 9" id="KW-0812">Transmembrane</keyword>
<accession>A0A521BXN4</accession>
<proteinExistence type="inferred from homology"/>
<comment type="similarity">
    <text evidence="2 9">Belongs to the ADP/ATP translocase tlc family.</text>
</comment>
<dbReference type="Pfam" id="PF03219">
    <property type="entry name" value="TLC"/>
    <property type="match status" value="1"/>
</dbReference>
<dbReference type="GO" id="GO:0005471">
    <property type="term" value="F:ATP:ADP antiporter activity"/>
    <property type="evidence" value="ECO:0007669"/>
    <property type="project" value="InterPro"/>
</dbReference>
<dbReference type="CDD" id="cd06174">
    <property type="entry name" value="MFS"/>
    <property type="match status" value="1"/>
</dbReference>
<dbReference type="InterPro" id="IPR011989">
    <property type="entry name" value="ARM-like"/>
</dbReference>
<dbReference type="SUPFAM" id="SSF103473">
    <property type="entry name" value="MFS general substrate transporter"/>
    <property type="match status" value="1"/>
</dbReference>
<comment type="subcellular location">
    <subcellularLocation>
        <location evidence="1 9">Membrane</location>
        <topology evidence="1 9">Multi-pass membrane protein</topology>
    </subcellularLocation>
</comment>
<keyword evidence="11" id="KW-1185">Reference proteome</keyword>
<dbReference type="AlphaFoldDB" id="A0A521BXN4"/>
<dbReference type="RefSeq" id="WP_142713671.1">
    <property type="nucleotide sequence ID" value="NZ_FXTH01000004.1"/>
</dbReference>
<feature type="transmembrane region" description="Helical" evidence="9">
    <location>
        <begin position="18"/>
        <end position="36"/>
    </location>
</feature>
<dbReference type="InterPro" id="IPR016024">
    <property type="entry name" value="ARM-type_fold"/>
</dbReference>
<evidence type="ECO:0000256" key="5">
    <source>
        <dbReference type="ARBA" id="ARBA00022741"/>
    </source>
</evidence>
<dbReference type="GO" id="GO:0016020">
    <property type="term" value="C:membrane"/>
    <property type="evidence" value="ECO:0007669"/>
    <property type="project" value="UniProtKB-SubCell"/>
</dbReference>
<keyword evidence="6 9" id="KW-0067">ATP-binding</keyword>
<dbReference type="SUPFAM" id="SSF48371">
    <property type="entry name" value="ARM repeat"/>
    <property type="match status" value="1"/>
</dbReference>
<keyword evidence="5 9" id="KW-0547">Nucleotide-binding</keyword>
<name>A0A521BXN4_9BACT</name>
<feature type="transmembrane region" description="Helical" evidence="9">
    <location>
        <begin position="365"/>
        <end position="388"/>
    </location>
</feature>
<evidence type="ECO:0000256" key="6">
    <source>
        <dbReference type="ARBA" id="ARBA00022840"/>
    </source>
</evidence>
<evidence type="ECO:0000256" key="1">
    <source>
        <dbReference type="ARBA" id="ARBA00004141"/>
    </source>
</evidence>
<feature type="transmembrane region" description="Helical" evidence="9">
    <location>
        <begin position="277"/>
        <end position="297"/>
    </location>
</feature>
<feature type="transmembrane region" description="Helical" evidence="9">
    <location>
        <begin position="144"/>
        <end position="165"/>
    </location>
</feature>
<dbReference type="PANTHER" id="PTHR31187">
    <property type="match status" value="1"/>
</dbReference>
<sequence length="891" mass="101291">MKEYLLSIVDLKSGEGRIVGLMVLYNFILLVTLYLLKPVRDSLFLVELGPRQLPFVFILTALAVVPISIGYSRFSARVSMGWVINGITLFLAVNLVVIWWLIRTDSQILYFGFYIWVSIYSILITSQFWLLANALFDPMQAKRIFGLLSLSAIAGAMAGGEITGFLVDQAGVAPQQLLLVGAVILFGTLLLVWAIRKEADGTFAPAESSIESYPVREQPEMGRRFFNDIMNSRHLMLIIGIIAISVISTTIIDYQFKTVASAVYLTDERLTAFMGRFYGRVSIIALVLQLFLSTKFIERRGVGGAVTLLPCILLLGSVGLFIWTGLVAAVLLRGTDQSLKHSLDRTGRELLFIPVKMNLKKRTKVFIDLFVDNGAQGFAGLLLLLLTFQLTLSVQQISLVVIGLLACWIILAYWVQRSYVNEFRESVEKQVNNKQAALQQGGSMASMDQLVQNLQSHDEATVLRALESLRKRCDAEEMPLQVLERLLGHPDPGIRTSCLQLFRKCEIDGYIEEIARMIEDSSVAVRLEAARYIYHFYDAQRYEVDWLEILKEGLHHQDIKIRIATLGLIAKDGGREERALITTDYLEQAANYRGEHQKDLKMEVARVLGVVYARDRSHILMGLLQDSSPEVVQRAIIAAGRVGDRKFIHLLLDYLNSEKYRRTAQKGLAMYGDRILGTLFDYLTDDEVALSKRLLIPRILYLNDSQVALDVLQMGLDHCDIPVRHQVVKALSRMRQRLESPIFDEEQLKRFVYEEARRYALLRQSYSLLQRSDHLDELLQSIQEEAARSFENIFRLLGLIYDAHDIYNVYKGIRSENRVLVSESIEFLDNLIEWEIKKYLMPLFESLLSRQDDYGEFGQEMQSAGEALTYLSHLRHPVLHHLSIAAGREIV</sequence>
<dbReference type="Proteomes" id="UP000317593">
    <property type="component" value="Unassembled WGS sequence"/>
</dbReference>
<evidence type="ECO:0000313" key="10">
    <source>
        <dbReference type="EMBL" id="SMO51795.1"/>
    </source>
</evidence>
<dbReference type="OrthoDB" id="1132709at2"/>
<evidence type="ECO:0000256" key="2">
    <source>
        <dbReference type="ARBA" id="ARBA00007127"/>
    </source>
</evidence>
<feature type="transmembrane region" description="Helical" evidence="9">
    <location>
        <begin position="56"/>
        <end position="74"/>
    </location>
</feature>
<organism evidence="10 11">
    <name type="scientific">Fodinibius sediminis</name>
    <dbReference type="NCBI Taxonomy" id="1214077"/>
    <lineage>
        <taxon>Bacteria</taxon>
        <taxon>Pseudomonadati</taxon>
        <taxon>Balneolota</taxon>
        <taxon>Balneolia</taxon>
        <taxon>Balneolales</taxon>
        <taxon>Balneolaceae</taxon>
        <taxon>Fodinibius</taxon>
    </lineage>
</organism>
<feature type="transmembrane region" description="Helical" evidence="9">
    <location>
        <begin position="80"/>
        <end position="102"/>
    </location>
</feature>
<dbReference type="GO" id="GO:0005524">
    <property type="term" value="F:ATP binding"/>
    <property type="evidence" value="ECO:0007669"/>
    <property type="project" value="UniProtKB-KW"/>
</dbReference>
<evidence type="ECO:0000256" key="9">
    <source>
        <dbReference type="RuleBase" id="RU363121"/>
    </source>
</evidence>
<protein>
    <recommendedName>
        <fullName evidence="9">ADP,ATP carrier protein</fullName>
    </recommendedName>
</protein>
<reference evidence="10 11" key="1">
    <citation type="submission" date="2017-05" db="EMBL/GenBank/DDBJ databases">
        <authorList>
            <person name="Varghese N."/>
            <person name="Submissions S."/>
        </authorList>
    </citation>
    <scope>NUCLEOTIDE SEQUENCE [LARGE SCALE GENOMIC DNA]</scope>
    <source>
        <strain evidence="10 11">DSM 21194</strain>
    </source>
</reference>
<evidence type="ECO:0000256" key="8">
    <source>
        <dbReference type="ARBA" id="ARBA00023136"/>
    </source>
</evidence>
<feature type="transmembrane region" description="Helical" evidence="9">
    <location>
        <begin position="303"/>
        <end position="332"/>
    </location>
</feature>
<feature type="transmembrane region" description="Helical" evidence="9">
    <location>
        <begin position="109"/>
        <end position="132"/>
    </location>
</feature>
<keyword evidence="7 9" id="KW-1133">Transmembrane helix</keyword>
<evidence type="ECO:0000256" key="4">
    <source>
        <dbReference type="ARBA" id="ARBA00022692"/>
    </source>
</evidence>
<dbReference type="EMBL" id="FXTH01000004">
    <property type="protein sequence ID" value="SMO51795.1"/>
    <property type="molecule type" value="Genomic_DNA"/>
</dbReference>
<evidence type="ECO:0000256" key="3">
    <source>
        <dbReference type="ARBA" id="ARBA00022448"/>
    </source>
</evidence>
<feature type="transmembrane region" description="Helical" evidence="9">
    <location>
        <begin position="394"/>
        <end position="415"/>
    </location>
</feature>
<feature type="transmembrane region" description="Helical" evidence="9">
    <location>
        <begin position="177"/>
        <end position="195"/>
    </location>
</feature>
<evidence type="ECO:0000313" key="11">
    <source>
        <dbReference type="Proteomes" id="UP000317593"/>
    </source>
</evidence>
<keyword evidence="8 9" id="KW-0472">Membrane</keyword>
<dbReference type="InterPro" id="IPR036259">
    <property type="entry name" value="MFS_trans_sf"/>
</dbReference>
<dbReference type="InterPro" id="IPR004667">
    <property type="entry name" value="ADP_ATP_car_bac_type"/>
</dbReference>
<gene>
    <name evidence="10" type="ORF">SAMN06265218_104155</name>
</gene>
<keyword evidence="3 9" id="KW-0813">Transport</keyword>
<dbReference type="PANTHER" id="PTHR31187:SF1">
    <property type="entry name" value="ADP,ATP CARRIER PROTEIN 1"/>
    <property type="match status" value="1"/>
</dbReference>
<feature type="transmembrane region" description="Helical" evidence="9">
    <location>
        <begin position="235"/>
        <end position="256"/>
    </location>
</feature>
<dbReference type="Gene3D" id="1.25.10.10">
    <property type="entry name" value="Leucine-rich Repeat Variant"/>
    <property type="match status" value="1"/>
</dbReference>
<evidence type="ECO:0000256" key="7">
    <source>
        <dbReference type="ARBA" id="ARBA00022989"/>
    </source>
</evidence>